<evidence type="ECO:0000256" key="5">
    <source>
        <dbReference type="ARBA" id="ARBA00023180"/>
    </source>
</evidence>
<dbReference type="Pfam" id="PF00812">
    <property type="entry name" value="Ephrin"/>
    <property type="match status" value="1"/>
</dbReference>
<feature type="domain" description="Ephrin RBD" evidence="10">
    <location>
        <begin position="25"/>
        <end position="176"/>
    </location>
</feature>
<comment type="similarity">
    <text evidence="6">Belongs to the ephrin family.</text>
</comment>
<dbReference type="GO" id="GO:0046875">
    <property type="term" value="F:ephrin receptor binding"/>
    <property type="evidence" value="ECO:0007669"/>
    <property type="project" value="TreeGrafter"/>
</dbReference>
<keyword evidence="11" id="KW-1185">Reference proteome</keyword>
<keyword evidence="4" id="KW-1015">Disulfide bond</keyword>
<feature type="region of interest" description="Disordered" evidence="7">
    <location>
        <begin position="186"/>
        <end position="209"/>
    </location>
</feature>
<evidence type="ECO:0000259" key="10">
    <source>
        <dbReference type="PROSITE" id="PS51551"/>
    </source>
</evidence>
<evidence type="ECO:0000313" key="12">
    <source>
        <dbReference type="RefSeq" id="XP_031567819.1"/>
    </source>
</evidence>
<reference evidence="12" key="1">
    <citation type="submission" date="2025-08" db="UniProtKB">
        <authorList>
            <consortium name="RefSeq"/>
        </authorList>
    </citation>
    <scope>IDENTIFICATION</scope>
    <source>
        <tissue evidence="12">Tentacle</tissue>
    </source>
</reference>
<evidence type="ECO:0000256" key="9">
    <source>
        <dbReference type="SAM" id="SignalP"/>
    </source>
</evidence>
<feature type="chain" id="PRO_5028148641" evidence="9">
    <location>
        <begin position="27"/>
        <end position="277"/>
    </location>
</feature>
<dbReference type="GO" id="GO:0048013">
    <property type="term" value="P:ephrin receptor signaling pathway"/>
    <property type="evidence" value="ECO:0007669"/>
    <property type="project" value="TreeGrafter"/>
</dbReference>
<feature type="signal peptide" evidence="9">
    <location>
        <begin position="1"/>
        <end position="26"/>
    </location>
</feature>
<dbReference type="InParanoid" id="A0A6P8ILX1"/>
<evidence type="ECO:0000256" key="6">
    <source>
        <dbReference type="PROSITE-ProRule" id="PRU00884"/>
    </source>
</evidence>
<dbReference type="GO" id="GO:0007411">
    <property type="term" value="P:axon guidance"/>
    <property type="evidence" value="ECO:0007669"/>
    <property type="project" value="TreeGrafter"/>
</dbReference>
<protein>
    <submittedName>
        <fullName evidence="12">Ephrin-B1-like</fullName>
    </submittedName>
</protein>
<comment type="caution">
    <text evidence="6">Lacks conserved residue(s) required for the propagation of feature annotation.</text>
</comment>
<evidence type="ECO:0000256" key="8">
    <source>
        <dbReference type="SAM" id="Phobius"/>
    </source>
</evidence>
<dbReference type="AlphaFoldDB" id="A0A6P8ILX1"/>
<keyword evidence="5" id="KW-0325">Glycoprotein</keyword>
<organism evidence="11 12">
    <name type="scientific">Actinia tenebrosa</name>
    <name type="common">Australian red waratah sea anemone</name>
    <dbReference type="NCBI Taxonomy" id="6105"/>
    <lineage>
        <taxon>Eukaryota</taxon>
        <taxon>Metazoa</taxon>
        <taxon>Cnidaria</taxon>
        <taxon>Anthozoa</taxon>
        <taxon>Hexacorallia</taxon>
        <taxon>Actiniaria</taxon>
        <taxon>Actiniidae</taxon>
        <taxon>Actinia</taxon>
    </lineage>
</organism>
<dbReference type="PANTHER" id="PTHR11304">
    <property type="entry name" value="EPHRIN"/>
    <property type="match status" value="1"/>
</dbReference>
<comment type="subcellular location">
    <subcellularLocation>
        <location evidence="1">Membrane</location>
    </subcellularLocation>
</comment>
<evidence type="ECO:0000256" key="3">
    <source>
        <dbReference type="ARBA" id="ARBA00023136"/>
    </source>
</evidence>
<evidence type="ECO:0000256" key="1">
    <source>
        <dbReference type="ARBA" id="ARBA00004370"/>
    </source>
</evidence>
<proteinExistence type="inferred from homology"/>
<dbReference type="Gene3D" id="2.60.40.420">
    <property type="entry name" value="Cupredoxins - blue copper proteins"/>
    <property type="match status" value="1"/>
</dbReference>
<evidence type="ECO:0000256" key="2">
    <source>
        <dbReference type="ARBA" id="ARBA00022729"/>
    </source>
</evidence>
<keyword evidence="3 8" id="KW-0472">Membrane</keyword>
<keyword evidence="8" id="KW-1133">Transmembrane helix</keyword>
<accession>A0A6P8ILX1</accession>
<keyword evidence="8" id="KW-0812">Transmembrane</keyword>
<evidence type="ECO:0000256" key="4">
    <source>
        <dbReference type="ARBA" id="ARBA00023157"/>
    </source>
</evidence>
<dbReference type="GeneID" id="116302622"/>
<evidence type="ECO:0000313" key="11">
    <source>
        <dbReference type="Proteomes" id="UP000515163"/>
    </source>
</evidence>
<dbReference type="InterPro" id="IPR008972">
    <property type="entry name" value="Cupredoxin"/>
</dbReference>
<dbReference type="InterPro" id="IPR031328">
    <property type="entry name" value="Ephrin"/>
</dbReference>
<feature type="transmembrane region" description="Helical" evidence="8">
    <location>
        <begin position="233"/>
        <end position="255"/>
    </location>
</feature>
<sequence length="277" mass="31024">MKMNCVVGFLSLTILLDIVLLGACDTYKPLQWSPLNPLFQATSDGNTSAYRINVKMYSRFNIICPNPANNPVTIKTQISKENMFENIWSVDKNSFDTCIVNSTNNRNSKVSECNEPLKLNYYTMIFLPTTSISGQPEFEYGKDHYFIATSNGTQDSLRSTALGHCHTNNMRFIIYVCRDNNDPSCKTNTGPDPQDKTVDNQTTNLPPTDRNLIKPPVAAGRKANCFISAHETIWLILVCVLGSLMLVLLLGHIFLCCRKRGWKSLAAGRANLILDQN</sequence>
<dbReference type="KEGG" id="aten:116302622"/>
<dbReference type="PROSITE" id="PS51551">
    <property type="entry name" value="EPHRIN_RBD_2"/>
    <property type="match status" value="1"/>
</dbReference>
<gene>
    <name evidence="12" type="primary">LOC116302622</name>
</gene>
<dbReference type="InterPro" id="IPR001799">
    <property type="entry name" value="Ephrin_RBD"/>
</dbReference>
<dbReference type="OrthoDB" id="5966309at2759"/>
<dbReference type="SUPFAM" id="SSF49503">
    <property type="entry name" value="Cupredoxins"/>
    <property type="match status" value="1"/>
</dbReference>
<name>A0A6P8ILX1_ACTTE</name>
<evidence type="ECO:0000256" key="7">
    <source>
        <dbReference type="SAM" id="MobiDB-lite"/>
    </source>
</evidence>
<dbReference type="GO" id="GO:0005886">
    <property type="term" value="C:plasma membrane"/>
    <property type="evidence" value="ECO:0007669"/>
    <property type="project" value="TreeGrafter"/>
</dbReference>
<dbReference type="FunCoup" id="A0A6P8ILX1">
    <property type="interactions" value="1033"/>
</dbReference>
<dbReference type="PANTHER" id="PTHR11304:SF29">
    <property type="entry name" value="EPHRIN"/>
    <property type="match status" value="1"/>
</dbReference>
<keyword evidence="2 9" id="KW-0732">Signal</keyword>
<dbReference type="Proteomes" id="UP000515163">
    <property type="component" value="Unplaced"/>
</dbReference>
<dbReference type="RefSeq" id="XP_031567819.1">
    <property type="nucleotide sequence ID" value="XM_031711959.1"/>
</dbReference>